<comment type="caution">
    <text evidence="3">The sequence shown here is derived from an EMBL/GenBank/DDBJ whole genome shotgun (WGS) entry which is preliminary data.</text>
</comment>
<feature type="domain" description="MaoC-like" evidence="2">
    <location>
        <begin position="39"/>
        <end position="111"/>
    </location>
</feature>
<dbReference type="PANTHER" id="PTHR43841">
    <property type="entry name" value="3-HYDROXYACYL-THIOESTER DEHYDRATASE HTDX-RELATED"/>
    <property type="match status" value="1"/>
</dbReference>
<dbReference type="Pfam" id="PF01575">
    <property type="entry name" value="MaoC_dehydratas"/>
    <property type="match status" value="1"/>
</dbReference>
<dbReference type="Gene3D" id="3.10.129.10">
    <property type="entry name" value="Hotdog Thioesterase"/>
    <property type="match status" value="1"/>
</dbReference>
<name>A0A101T9E0_9ACTN</name>
<dbReference type="Proteomes" id="UP000053024">
    <property type="component" value="Unassembled WGS sequence"/>
</dbReference>
<dbReference type="SUPFAM" id="SSF54637">
    <property type="entry name" value="Thioesterase/thiol ester dehydrase-isomerase"/>
    <property type="match status" value="1"/>
</dbReference>
<dbReference type="RefSeq" id="WP_061918528.1">
    <property type="nucleotide sequence ID" value="NZ_JBEYBH010000001.1"/>
</dbReference>
<evidence type="ECO:0000259" key="2">
    <source>
        <dbReference type="Pfam" id="PF01575"/>
    </source>
</evidence>
<proteinExistence type="inferred from homology"/>
<dbReference type="STRING" id="285568.AQJ66_07890"/>
<protein>
    <recommendedName>
        <fullName evidence="2">MaoC-like domain-containing protein</fullName>
    </recommendedName>
</protein>
<comment type="similarity">
    <text evidence="1">Belongs to the enoyl-CoA hydratase/isomerase family.</text>
</comment>
<evidence type="ECO:0000256" key="1">
    <source>
        <dbReference type="ARBA" id="ARBA00005254"/>
    </source>
</evidence>
<dbReference type="OrthoDB" id="9800237at2"/>
<dbReference type="AlphaFoldDB" id="A0A101T9E0"/>
<evidence type="ECO:0000313" key="3">
    <source>
        <dbReference type="EMBL" id="KUN88263.1"/>
    </source>
</evidence>
<dbReference type="EMBL" id="LMWX01000012">
    <property type="protein sequence ID" value="KUN88263.1"/>
    <property type="molecule type" value="Genomic_DNA"/>
</dbReference>
<dbReference type="InterPro" id="IPR029069">
    <property type="entry name" value="HotDog_dom_sf"/>
</dbReference>
<sequence>MTAKVRYEDIRVGQALPDKEVAVDRLALLLFGGQTMRLDFAATHWSERISRSVGLPDVIMHGPFTLGKVLEIVNGWTGDPGALVEHRIRLARPVPVPDDGTGAVFRLSGTVEEKLSDHRVRIGVTAASPEGQVLATLQATVRLA</sequence>
<accession>A0A101T9E0</accession>
<keyword evidence="4" id="KW-1185">Reference proteome</keyword>
<reference evidence="3 4" key="1">
    <citation type="submission" date="2015-10" db="EMBL/GenBank/DDBJ databases">
        <title>Draft genome sequence of Streptomyces bungoensis DSM 41781, type strain for the species Streptomyces bungoensis.</title>
        <authorList>
            <person name="Ruckert C."/>
            <person name="Winkler A."/>
            <person name="Kalinowski J."/>
            <person name="Kampfer P."/>
            <person name="Glaeser S."/>
        </authorList>
    </citation>
    <scope>NUCLEOTIDE SEQUENCE [LARGE SCALE GENOMIC DNA]</scope>
    <source>
        <strain evidence="3 4">DSM 41781</strain>
    </source>
</reference>
<evidence type="ECO:0000313" key="4">
    <source>
        <dbReference type="Proteomes" id="UP000053024"/>
    </source>
</evidence>
<dbReference type="InterPro" id="IPR002539">
    <property type="entry name" value="MaoC-like_dom"/>
</dbReference>
<dbReference type="PANTHER" id="PTHR43841:SF3">
    <property type="entry name" value="(3R)-HYDROXYACYL-ACP DEHYDRATASE SUBUNIT HADB"/>
    <property type="match status" value="1"/>
</dbReference>
<gene>
    <name evidence="3" type="ORF">AQJ66_07890</name>
</gene>
<organism evidence="3 4">
    <name type="scientific">Streptomyces bungoensis</name>
    <dbReference type="NCBI Taxonomy" id="285568"/>
    <lineage>
        <taxon>Bacteria</taxon>
        <taxon>Bacillati</taxon>
        <taxon>Actinomycetota</taxon>
        <taxon>Actinomycetes</taxon>
        <taxon>Kitasatosporales</taxon>
        <taxon>Streptomycetaceae</taxon>
        <taxon>Streptomyces</taxon>
    </lineage>
</organism>